<name>A0AA39MQY2_ARMTA</name>
<comment type="caution">
    <text evidence="2">The sequence shown here is derived from an EMBL/GenBank/DDBJ whole genome shotgun (WGS) entry which is preliminary data.</text>
</comment>
<dbReference type="AlphaFoldDB" id="A0AA39MQY2"/>
<evidence type="ECO:0000313" key="2">
    <source>
        <dbReference type="EMBL" id="KAK0443372.1"/>
    </source>
</evidence>
<evidence type="ECO:0008006" key="4">
    <source>
        <dbReference type="Google" id="ProtNLM"/>
    </source>
</evidence>
<gene>
    <name evidence="2" type="ORF">EV420DRAFT_1768594</name>
</gene>
<evidence type="ECO:0000256" key="1">
    <source>
        <dbReference type="SAM" id="MobiDB-lite"/>
    </source>
</evidence>
<organism evidence="2 3">
    <name type="scientific">Armillaria tabescens</name>
    <name type="common">Ringless honey mushroom</name>
    <name type="synonym">Agaricus tabescens</name>
    <dbReference type="NCBI Taxonomy" id="1929756"/>
    <lineage>
        <taxon>Eukaryota</taxon>
        <taxon>Fungi</taxon>
        <taxon>Dikarya</taxon>
        <taxon>Basidiomycota</taxon>
        <taxon>Agaricomycotina</taxon>
        <taxon>Agaricomycetes</taxon>
        <taxon>Agaricomycetidae</taxon>
        <taxon>Agaricales</taxon>
        <taxon>Marasmiineae</taxon>
        <taxon>Physalacriaceae</taxon>
        <taxon>Desarmillaria</taxon>
    </lineage>
</organism>
<dbReference type="RefSeq" id="XP_060324691.1">
    <property type="nucleotide sequence ID" value="XM_060480979.1"/>
</dbReference>
<evidence type="ECO:0000313" key="3">
    <source>
        <dbReference type="Proteomes" id="UP001175211"/>
    </source>
</evidence>
<protein>
    <recommendedName>
        <fullName evidence="4">F-box domain-containing protein</fullName>
    </recommendedName>
</protein>
<dbReference type="GeneID" id="85364527"/>
<feature type="region of interest" description="Disordered" evidence="1">
    <location>
        <begin position="1"/>
        <end position="23"/>
    </location>
</feature>
<keyword evidence="3" id="KW-1185">Reference proteome</keyword>
<reference evidence="2" key="1">
    <citation type="submission" date="2023-06" db="EMBL/GenBank/DDBJ databases">
        <authorList>
            <consortium name="Lawrence Berkeley National Laboratory"/>
            <person name="Ahrendt S."/>
            <person name="Sahu N."/>
            <person name="Indic B."/>
            <person name="Wong-Bajracharya J."/>
            <person name="Merenyi Z."/>
            <person name="Ke H.-M."/>
            <person name="Monk M."/>
            <person name="Kocsube S."/>
            <person name="Drula E."/>
            <person name="Lipzen A."/>
            <person name="Balint B."/>
            <person name="Henrissat B."/>
            <person name="Andreopoulos B."/>
            <person name="Martin F.M."/>
            <person name="Harder C.B."/>
            <person name="Rigling D."/>
            <person name="Ford K.L."/>
            <person name="Foster G.D."/>
            <person name="Pangilinan J."/>
            <person name="Papanicolaou A."/>
            <person name="Barry K."/>
            <person name="LaButti K."/>
            <person name="Viragh M."/>
            <person name="Koriabine M."/>
            <person name="Yan M."/>
            <person name="Riley R."/>
            <person name="Champramary S."/>
            <person name="Plett K.L."/>
            <person name="Tsai I.J."/>
            <person name="Slot J."/>
            <person name="Sipos G."/>
            <person name="Plett J."/>
            <person name="Nagy L.G."/>
            <person name="Grigoriev I.V."/>
        </authorList>
    </citation>
    <scope>NUCLEOTIDE SEQUENCE</scope>
    <source>
        <strain evidence="2">CCBAS 213</strain>
    </source>
</reference>
<proteinExistence type="predicted"/>
<dbReference type="Gene3D" id="3.80.10.10">
    <property type="entry name" value="Ribonuclease Inhibitor"/>
    <property type="match status" value="1"/>
</dbReference>
<sequence length="386" mass="44179">MSVSSSNTLSPLRSTEDSVHTTKHHSLSIPPELIDEIIDYLWDDKDALIACSFVCQLFYLRTRVHLLHSIELKHAPDDSASQSILPYIKNITIRRGASPIPSLAPFLSSLPNLTALILDSLQFPDPWSLHHLICQVPGLASLELSAMRFRQDFLVELGSVGSGLLPKINKISMWGTSFHASVVEFLIHRRELRAVYVDSLRELCVMYPPGEYLSSICAFVRAARSLRSLDIRIRQTMYRINTISEWSTQPDVLPLTMRMLKIEMECDRSCWHVKAMRWLLDSLIGANEPIMLETLTLVVVPPIFLYGIMDDNAWERNVWERQWSRLDEILTGSDMKMFRRLKVIPKPHAHIERFILEGPDFREWVRGRLPFLGGKGMLDIVTVCSS</sequence>
<dbReference type="InterPro" id="IPR032675">
    <property type="entry name" value="LRR_dom_sf"/>
</dbReference>
<dbReference type="EMBL" id="JAUEPS010000059">
    <property type="protein sequence ID" value="KAK0443372.1"/>
    <property type="molecule type" value="Genomic_DNA"/>
</dbReference>
<feature type="compositionally biased region" description="Polar residues" evidence="1">
    <location>
        <begin position="1"/>
        <end position="13"/>
    </location>
</feature>
<dbReference type="SUPFAM" id="SSF52047">
    <property type="entry name" value="RNI-like"/>
    <property type="match status" value="1"/>
</dbReference>
<accession>A0AA39MQY2</accession>
<dbReference type="Proteomes" id="UP001175211">
    <property type="component" value="Unassembled WGS sequence"/>
</dbReference>